<organism evidence="2 3">
    <name type="scientific">Rhinolophus ferrumequinum</name>
    <name type="common">Greater horseshoe bat</name>
    <dbReference type="NCBI Taxonomy" id="59479"/>
    <lineage>
        <taxon>Eukaryota</taxon>
        <taxon>Metazoa</taxon>
        <taxon>Chordata</taxon>
        <taxon>Craniata</taxon>
        <taxon>Vertebrata</taxon>
        <taxon>Euteleostomi</taxon>
        <taxon>Mammalia</taxon>
        <taxon>Eutheria</taxon>
        <taxon>Laurasiatheria</taxon>
        <taxon>Chiroptera</taxon>
        <taxon>Yinpterochiroptera</taxon>
        <taxon>Rhinolophoidea</taxon>
        <taxon>Rhinolophidae</taxon>
        <taxon>Rhinolophinae</taxon>
        <taxon>Rhinolophus</taxon>
    </lineage>
</organism>
<dbReference type="InParanoid" id="A0A671E653"/>
<reference evidence="2" key="4">
    <citation type="submission" date="2025-08" db="UniProtKB">
        <authorList>
            <consortium name="Ensembl"/>
        </authorList>
    </citation>
    <scope>IDENTIFICATION</scope>
</reference>
<reference evidence="3" key="3">
    <citation type="submission" date="2018-12" db="EMBL/GenBank/DDBJ databases">
        <title>G10K-VGP greater horseshoe bat female genome, primary haplotype.</title>
        <authorList>
            <person name="Teeling E."/>
            <person name="Myers G."/>
            <person name="Vernes S."/>
            <person name="Pippel M."/>
            <person name="Winkler S."/>
            <person name="Fedrigo O."/>
            <person name="Rhie A."/>
            <person name="Koren S."/>
            <person name="Phillippy A."/>
            <person name="Lewin H."/>
            <person name="Damas J."/>
            <person name="Howe K."/>
            <person name="Mountcastle J."/>
            <person name="Jarvis E.D."/>
        </authorList>
    </citation>
    <scope>NUCLEOTIDE SEQUENCE [LARGE SCALE GENOMIC DNA]</scope>
</reference>
<reference evidence="2 3" key="2">
    <citation type="journal article" date="2018" name="Annu Rev Anim Biosci">
        <title>Bat Biology, Genomes, and the Bat1K Project: To Generate Chromosome-Level Genomes for All Living Bat Species.</title>
        <authorList>
            <person name="Teeling E.C."/>
            <person name="Vernes S.C."/>
            <person name="Davalos L.M."/>
            <person name="Ray D.A."/>
            <person name="Gilbert M.T.P."/>
            <person name="Myers E."/>
        </authorList>
    </citation>
    <scope>NUCLEOTIDE SEQUENCE</scope>
</reference>
<evidence type="ECO:0000313" key="2">
    <source>
        <dbReference type="Ensembl" id="ENSRFEP00010008490.1"/>
    </source>
</evidence>
<sequence>MTSTPVRCWAPLRFALVTLTLTLPSSQKPCSPINPHVWRFYMTESYHSNIRASTHILGTGDCKPEGCQQQVSILIPPNTFKSITRWSTDPAVCSPHNQIHDDCHQWEDTYGGRPYTSCYINTVNQKSGFFFGNGKGQYTFRIKDPWHQRWASGVKGKLYPWALSSKPVATLYIYRAYIRVVPPQLQQLRDMSQTILQQEQAIKTQLQPAGQIKSSDPPTPFTWLKTIQEAASLLNISGFPNITDCFLCASLQRPLLAAVPLTQFAPSNNSGQCPSPIAKIPLYLPPPNLTLPICYGGSNQSLCNTTRPLSSTLQAPSGTFFWCNKTLTKCINTSSPTPCIPT</sequence>
<evidence type="ECO:0000313" key="3">
    <source>
        <dbReference type="Proteomes" id="UP000472240"/>
    </source>
</evidence>
<dbReference type="Proteomes" id="UP000472240">
    <property type="component" value="Chromosome 18"/>
</dbReference>
<reference evidence="2 3" key="1">
    <citation type="journal article" date="2015" name="Annu Rev Anim Biosci">
        <title>The Genome 10K Project: a way forward.</title>
        <authorList>
            <person name="Koepfli K.P."/>
            <person name="Paten B."/>
            <person name="O'Brien S.J."/>
            <person name="Koepfli K.P."/>
            <person name="Paten B."/>
            <person name="Antunes A."/>
            <person name="Belov K."/>
            <person name="Bustamante C."/>
            <person name="Castoe T.A."/>
            <person name="Clawson H."/>
            <person name="Crawford A.J."/>
            <person name="Diekhans M."/>
            <person name="Distel D."/>
            <person name="Durbin R."/>
            <person name="Earl D."/>
            <person name="Fujita M.K."/>
            <person name="Gamble T."/>
            <person name="Georges A."/>
            <person name="Gemmell N."/>
            <person name="Gilbert M.T."/>
            <person name="Graves J.M."/>
            <person name="Green R.E."/>
            <person name="Hickey G."/>
            <person name="Jarvis E.D."/>
            <person name="Johnson W."/>
            <person name="Komissarov A."/>
            <person name="Korf I."/>
            <person name="Kuhn R."/>
            <person name="Larkin D.M."/>
            <person name="Lewin H."/>
            <person name="Lopez J.V."/>
            <person name="Ma J."/>
            <person name="Marques-Bonet T."/>
            <person name="Miller W."/>
            <person name="Murphy R."/>
            <person name="Pevzner P."/>
            <person name="Shapiro B."/>
            <person name="Steiner C."/>
            <person name="Tamazian G."/>
            <person name="Venkatesh B."/>
            <person name="Wang J."/>
            <person name="Wayne R."/>
            <person name="Wiley E."/>
            <person name="Yang H."/>
            <person name="Zhang G."/>
            <person name="Haussler D."/>
            <person name="Ryder O."/>
            <person name="O'Brien S.J."/>
        </authorList>
    </citation>
    <scope>NUCLEOTIDE SEQUENCE</scope>
</reference>
<evidence type="ECO:0000256" key="1">
    <source>
        <dbReference type="SAM" id="SignalP"/>
    </source>
</evidence>
<dbReference type="AlphaFoldDB" id="A0A671E653"/>
<protein>
    <submittedName>
        <fullName evidence="2">Uncharacterized protein</fullName>
    </submittedName>
</protein>
<dbReference type="OMA" id="PYPVICF"/>
<dbReference type="PANTHER" id="PTHR10424">
    <property type="entry name" value="VIRAL ENVELOPE PROTEIN"/>
    <property type="match status" value="1"/>
</dbReference>
<name>A0A671E653_RHIFE</name>
<dbReference type="InterPro" id="IPR018154">
    <property type="entry name" value="TLV/ENV_coat_polyprotein"/>
</dbReference>
<dbReference type="Pfam" id="PF00429">
    <property type="entry name" value="TLV_coat"/>
    <property type="match status" value="1"/>
</dbReference>
<keyword evidence="3" id="KW-1185">Reference proteome</keyword>
<accession>A0A671E653</accession>
<feature type="chain" id="PRO_5025523700" evidence="1">
    <location>
        <begin position="28"/>
        <end position="342"/>
    </location>
</feature>
<feature type="signal peptide" evidence="1">
    <location>
        <begin position="1"/>
        <end position="27"/>
    </location>
</feature>
<dbReference type="GeneTree" id="ENSGT00940000168059"/>
<keyword evidence="1" id="KW-0732">Signal</keyword>
<reference evidence="2" key="5">
    <citation type="submission" date="2025-09" db="UniProtKB">
        <authorList>
            <consortium name="Ensembl"/>
        </authorList>
    </citation>
    <scope>IDENTIFICATION</scope>
</reference>
<dbReference type="Ensembl" id="ENSRFET00010009332.1">
    <property type="protein sequence ID" value="ENSRFEP00010008490.1"/>
    <property type="gene ID" value="ENSRFEG00010005800.1"/>
</dbReference>
<proteinExistence type="predicted"/>